<organism evidence="1">
    <name type="scientific">marine sediment metagenome</name>
    <dbReference type="NCBI Taxonomy" id="412755"/>
    <lineage>
        <taxon>unclassified sequences</taxon>
        <taxon>metagenomes</taxon>
        <taxon>ecological metagenomes</taxon>
    </lineage>
</organism>
<proteinExistence type="predicted"/>
<protein>
    <submittedName>
        <fullName evidence="1">Uncharacterized protein</fullName>
    </submittedName>
</protein>
<gene>
    <name evidence="1" type="ORF">S01H4_26432</name>
</gene>
<dbReference type="AlphaFoldDB" id="X1APY7"/>
<evidence type="ECO:0000313" key="1">
    <source>
        <dbReference type="EMBL" id="GAG84829.1"/>
    </source>
</evidence>
<accession>X1APY7</accession>
<feature type="non-terminal residue" evidence="1">
    <location>
        <position position="1"/>
    </location>
</feature>
<name>X1APY7_9ZZZZ</name>
<comment type="caution">
    <text evidence="1">The sequence shown here is derived from an EMBL/GenBank/DDBJ whole genome shotgun (WGS) entry which is preliminary data.</text>
</comment>
<dbReference type="EMBL" id="BART01012744">
    <property type="protein sequence ID" value="GAG84829.1"/>
    <property type="molecule type" value="Genomic_DNA"/>
</dbReference>
<reference evidence="1" key="1">
    <citation type="journal article" date="2014" name="Front. Microbiol.">
        <title>High frequency of phylogenetically diverse reductive dehalogenase-homologous genes in deep subseafloor sedimentary metagenomes.</title>
        <authorList>
            <person name="Kawai M."/>
            <person name="Futagami T."/>
            <person name="Toyoda A."/>
            <person name="Takaki Y."/>
            <person name="Nishi S."/>
            <person name="Hori S."/>
            <person name="Arai W."/>
            <person name="Tsubouchi T."/>
            <person name="Morono Y."/>
            <person name="Uchiyama I."/>
            <person name="Ito T."/>
            <person name="Fujiyama A."/>
            <person name="Inagaki F."/>
            <person name="Takami H."/>
        </authorList>
    </citation>
    <scope>NUCLEOTIDE SEQUENCE</scope>
    <source>
        <strain evidence="1">Expedition CK06-06</strain>
    </source>
</reference>
<sequence>FWGGGYVGGSPSVGYANMSLTNKVVSASVVPSHKATT</sequence>